<name>A0A7J7MJ84_9MAGN</name>
<dbReference type="Pfam" id="PF04720">
    <property type="entry name" value="PDDEXK_6"/>
    <property type="match status" value="1"/>
</dbReference>
<proteinExistence type="predicted"/>
<dbReference type="InterPro" id="IPR006502">
    <property type="entry name" value="PDDEXK-like"/>
</dbReference>
<dbReference type="Proteomes" id="UP000541444">
    <property type="component" value="Unassembled WGS sequence"/>
</dbReference>
<accession>A0A7J7MJ84</accession>
<keyword evidence="3" id="KW-1185">Reference proteome</keyword>
<organism evidence="2 3">
    <name type="scientific">Kingdonia uniflora</name>
    <dbReference type="NCBI Taxonomy" id="39325"/>
    <lineage>
        <taxon>Eukaryota</taxon>
        <taxon>Viridiplantae</taxon>
        <taxon>Streptophyta</taxon>
        <taxon>Embryophyta</taxon>
        <taxon>Tracheophyta</taxon>
        <taxon>Spermatophyta</taxon>
        <taxon>Magnoliopsida</taxon>
        <taxon>Ranunculales</taxon>
        <taxon>Circaeasteraceae</taxon>
        <taxon>Kingdonia</taxon>
    </lineage>
</organism>
<protein>
    <submittedName>
        <fullName evidence="2">Uncharacterized protein</fullName>
    </submittedName>
</protein>
<evidence type="ECO:0000313" key="3">
    <source>
        <dbReference type="Proteomes" id="UP000541444"/>
    </source>
</evidence>
<sequence>MGSLEEERLFQMVHDFIESESTTFPLSPSSSLALGPSYHDPTYLKLQGILENVLETEMDVLNKVLEFLKFEKNTGNHKKWLVMRLRVDGYETSLCTTSAGGEYEYIEVLLRDMRLIVDIDFKSQFELARPTATYKDLLNSLPQVYVGTEKKLFKIVSLMCSSAKQSYKEMELHIPPWRTTSYMQAKWQKVSKNKVENENSSSSKCIKWSPPKIKPKRPSGSALTSQFSNMGSINCC</sequence>
<dbReference type="AlphaFoldDB" id="A0A7J7MJ84"/>
<gene>
    <name evidence="2" type="ORF">GIB67_018358</name>
</gene>
<dbReference type="PANTHER" id="PTHR31579:SF34">
    <property type="entry name" value="T14N5.3 PROTEIN"/>
    <property type="match status" value="1"/>
</dbReference>
<evidence type="ECO:0000256" key="1">
    <source>
        <dbReference type="SAM" id="MobiDB-lite"/>
    </source>
</evidence>
<reference evidence="2 3" key="1">
    <citation type="journal article" date="2020" name="IScience">
        <title>Genome Sequencing of the Endangered Kingdonia uniflora (Circaeasteraceae, Ranunculales) Reveals Potential Mechanisms of Evolutionary Specialization.</title>
        <authorList>
            <person name="Sun Y."/>
            <person name="Deng T."/>
            <person name="Zhang A."/>
            <person name="Moore M.J."/>
            <person name="Landis J.B."/>
            <person name="Lin N."/>
            <person name="Zhang H."/>
            <person name="Zhang X."/>
            <person name="Huang J."/>
            <person name="Zhang X."/>
            <person name="Sun H."/>
            <person name="Wang H."/>
        </authorList>
    </citation>
    <scope>NUCLEOTIDE SEQUENCE [LARGE SCALE GENOMIC DNA]</scope>
    <source>
        <strain evidence="2">TB1705</strain>
        <tissue evidence="2">Leaf</tissue>
    </source>
</reference>
<dbReference type="OrthoDB" id="691424at2759"/>
<dbReference type="PANTHER" id="PTHR31579">
    <property type="entry name" value="OS03G0796600 PROTEIN"/>
    <property type="match status" value="1"/>
</dbReference>
<feature type="region of interest" description="Disordered" evidence="1">
    <location>
        <begin position="201"/>
        <end position="224"/>
    </location>
</feature>
<dbReference type="EMBL" id="JACGCM010001448">
    <property type="protein sequence ID" value="KAF6154921.1"/>
    <property type="molecule type" value="Genomic_DNA"/>
</dbReference>
<comment type="caution">
    <text evidence="2">The sequence shown here is derived from an EMBL/GenBank/DDBJ whole genome shotgun (WGS) entry which is preliminary data.</text>
</comment>
<evidence type="ECO:0000313" key="2">
    <source>
        <dbReference type="EMBL" id="KAF6154921.1"/>
    </source>
</evidence>
<dbReference type="NCBIfam" id="TIGR01615">
    <property type="entry name" value="A_thal_3542"/>
    <property type="match status" value="1"/>
</dbReference>